<dbReference type="GeneTree" id="ENSGT00950000182956"/>
<dbReference type="FunFam" id="2.70.50.80:FF:000001">
    <property type="entry name" value="Transcriptional enhancer factor TEF-1, putative"/>
    <property type="match status" value="1"/>
</dbReference>
<dbReference type="GO" id="GO:0005634">
    <property type="term" value="C:nucleus"/>
    <property type="evidence" value="ECO:0007669"/>
    <property type="project" value="UniProtKB-SubCell"/>
</dbReference>
<reference evidence="9" key="2">
    <citation type="submission" date="2025-08" db="UniProtKB">
        <authorList>
            <consortium name="Ensembl"/>
        </authorList>
    </citation>
    <scope>IDENTIFICATION</scope>
</reference>
<evidence type="ECO:0000313" key="9">
    <source>
        <dbReference type="Ensembl" id="ENSAMEP00000037428.1"/>
    </source>
</evidence>
<dbReference type="PIRSF" id="PIRSF500720">
    <property type="entry name" value="TEF-5"/>
    <property type="match status" value="1"/>
</dbReference>
<dbReference type="InterPro" id="IPR027253">
    <property type="entry name" value="TEF-5"/>
</dbReference>
<keyword evidence="10" id="KW-1185">Reference proteome</keyword>
<dbReference type="SMART" id="SM00426">
    <property type="entry name" value="TEA"/>
    <property type="match status" value="1"/>
</dbReference>
<evidence type="ECO:0000256" key="7">
    <source>
        <dbReference type="SAM" id="MobiDB-lite"/>
    </source>
</evidence>
<reference evidence="9 10" key="1">
    <citation type="journal article" date="2010" name="Nature">
        <title>The sequence and de novo assembly of the giant panda genome.</title>
        <authorList>
            <person name="Li R."/>
            <person name="Fan W."/>
            <person name="Tian G."/>
            <person name="Zhu H."/>
            <person name="He L."/>
            <person name="Cai J."/>
            <person name="Huang Q."/>
            <person name="Cai Q."/>
            <person name="Li B."/>
            <person name="Bai Y."/>
            <person name="Zhang Z."/>
            <person name="Zhang Y."/>
            <person name="Wang W."/>
            <person name="Li J."/>
            <person name="Wei F."/>
            <person name="Li H."/>
            <person name="Jian M."/>
            <person name="Li J."/>
            <person name="Zhang Z."/>
            <person name="Nielsen R."/>
            <person name="Li D."/>
            <person name="Gu W."/>
            <person name="Yang Z."/>
            <person name="Xuan Z."/>
            <person name="Ryder O.A."/>
            <person name="Leung F.C."/>
            <person name="Zhou Y."/>
            <person name="Cao J."/>
            <person name="Sun X."/>
            <person name="Fu Y."/>
            <person name="Fang X."/>
            <person name="Guo X."/>
            <person name="Wang B."/>
            <person name="Hou R."/>
            <person name="Shen F."/>
            <person name="Mu B."/>
            <person name="Ni P."/>
            <person name="Lin R."/>
            <person name="Qian W."/>
            <person name="Wang G."/>
            <person name="Yu C."/>
            <person name="Nie W."/>
            <person name="Wang J."/>
            <person name="Wu Z."/>
            <person name="Liang H."/>
            <person name="Min J."/>
            <person name="Wu Q."/>
            <person name="Cheng S."/>
            <person name="Ruan J."/>
            <person name="Wang M."/>
            <person name="Shi Z."/>
            <person name="Wen M."/>
            <person name="Liu B."/>
            <person name="Ren X."/>
            <person name="Zheng H."/>
            <person name="Dong D."/>
            <person name="Cook K."/>
            <person name="Shan G."/>
            <person name="Zhang H."/>
            <person name="Kosiol C."/>
            <person name="Xie X."/>
            <person name="Lu Z."/>
            <person name="Zheng H."/>
            <person name="Li Y."/>
            <person name="Steiner C.C."/>
            <person name="Lam T.T."/>
            <person name="Lin S."/>
            <person name="Zhang Q."/>
            <person name="Li G."/>
            <person name="Tian J."/>
            <person name="Gong T."/>
            <person name="Liu H."/>
            <person name="Zhang D."/>
            <person name="Fang L."/>
            <person name="Ye C."/>
            <person name="Zhang J."/>
            <person name="Hu W."/>
            <person name="Xu A."/>
            <person name="Ren Y."/>
            <person name="Zhang G."/>
            <person name="Bruford M.W."/>
            <person name="Li Q."/>
            <person name="Ma L."/>
            <person name="Guo Y."/>
            <person name="An N."/>
            <person name="Hu Y."/>
            <person name="Zheng Y."/>
            <person name="Shi Y."/>
            <person name="Li Z."/>
            <person name="Liu Q."/>
            <person name="Chen Y."/>
            <person name="Zhao J."/>
            <person name="Qu N."/>
            <person name="Zhao S."/>
            <person name="Tian F."/>
            <person name="Wang X."/>
            <person name="Wang H."/>
            <person name="Xu L."/>
            <person name="Liu X."/>
            <person name="Vinar T."/>
            <person name="Wang Y."/>
            <person name="Lam T.W."/>
            <person name="Yiu S.M."/>
            <person name="Liu S."/>
            <person name="Zhang H."/>
            <person name="Li D."/>
            <person name="Huang Y."/>
            <person name="Wang X."/>
            <person name="Yang G."/>
            <person name="Jiang Z."/>
            <person name="Wang J."/>
            <person name="Qin N."/>
            <person name="Li L."/>
            <person name="Li J."/>
            <person name="Bolund L."/>
            <person name="Kristiansen K."/>
            <person name="Wong G.K."/>
            <person name="Olson M."/>
            <person name="Zhang X."/>
            <person name="Li S."/>
            <person name="Yang H."/>
            <person name="Wang J."/>
            <person name="Wang J."/>
        </authorList>
    </citation>
    <scope>NUCLEOTIDE SEQUENCE [LARGE SCALE GENOMIC DNA]</scope>
</reference>
<keyword evidence="5" id="KW-0539">Nucleus</keyword>
<dbReference type="InterPro" id="IPR018066">
    <property type="entry name" value="Tubby_C_CS"/>
</dbReference>
<dbReference type="Proteomes" id="UP000008912">
    <property type="component" value="Unassembled WGS sequence"/>
</dbReference>
<dbReference type="Pfam" id="PF01285">
    <property type="entry name" value="TEA"/>
    <property type="match status" value="1"/>
</dbReference>
<dbReference type="InterPro" id="IPR000818">
    <property type="entry name" value="TEA/ATTS_dom"/>
</dbReference>
<keyword evidence="2" id="KW-0805">Transcription regulation</keyword>
<dbReference type="PANTHER" id="PTHR11834:SF7">
    <property type="entry name" value="TRANSCRIPTIONAL ENHANCER FACTOR TEF-5"/>
    <property type="match status" value="1"/>
</dbReference>
<keyword evidence="3" id="KW-0238">DNA-binding</keyword>
<dbReference type="Gene3D" id="2.70.50.80">
    <property type="match status" value="1"/>
</dbReference>
<evidence type="ECO:0000256" key="4">
    <source>
        <dbReference type="ARBA" id="ARBA00023163"/>
    </source>
</evidence>
<feature type="compositionally biased region" description="Basic and acidic residues" evidence="7">
    <location>
        <begin position="148"/>
        <end position="159"/>
    </location>
</feature>
<feature type="compositionally biased region" description="Basic and acidic residues" evidence="7">
    <location>
        <begin position="574"/>
        <end position="588"/>
    </location>
</feature>
<evidence type="ECO:0000313" key="10">
    <source>
        <dbReference type="Proteomes" id="UP000008912"/>
    </source>
</evidence>
<dbReference type="PROSITE" id="PS51088">
    <property type="entry name" value="TEA_2"/>
    <property type="match status" value="1"/>
</dbReference>
<protein>
    <submittedName>
        <fullName evidence="9">TUB like protein 1</fullName>
    </submittedName>
</protein>
<dbReference type="InterPro" id="IPR038096">
    <property type="entry name" value="TEA/ATTS_sf"/>
</dbReference>
<dbReference type="GO" id="GO:0048568">
    <property type="term" value="P:embryonic organ development"/>
    <property type="evidence" value="ECO:0007669"/>
    <property type="project" value="TreeGrafter"/>
</dbReference>
<dbReference type="PROSITE" id="PS01200">
    <property type="entry name" value="TUB_1"/>
    <property type="match status" value="1"/>
</dbReference>
<dbReference type="Ensembl" id="ENSAMET00000034801.1">
    <property type="protein sequence ID" value="ENSAMEP00000037428.1"/>
    <property type="gene ID" value="ENSAMEG00000000624.2"/>
</dbReference>
<dbReference type="InterPro" id="IPR050937">
    <property type="entry name" value="TEC1_TEAD_TF"/>
</dbReference>
<proteinExistence type="predicted"/>
<feature type="compositionally biased region" description="Acidic residues" evidence="7">
    <location>
        <begin position="125"/>
        <end position="134"/>
    </location>
</feature>
<evidence type="ECO:0000256" key="2">
    <source>
        <dbReference type="ARBA" id="ARBA00023015"/>
    </source>
</evidence>
<keyword evidence="4" id="KW-0804">Transcription</keyword>
<accession>A0A7N5P6S8</accession>
<dbReference type="InParanoid" id="A0A7N5P6S8"/>
<dbReference type="InterPro" id="IPR025659">
    <property type="entry name" value="Tubby-like_C"/>
</dbReference>
<dbReference type="SUPFAM" id="SSF54518">
    <property type="entry name" value="Tubby C-terminal domain-like"/>
    <property type="match status" value="1"/>
</dbReference>
<dbReference type="InterPro" id="IPR016361">
    <property type="entry name" value="TEF_metazoa"/>
</dbReference>
<feature type="region of interest" description="Disordered" evidence="7">
    <location>
        <begin position="1"/>
        <end position="310"/>
    </location>
</feature>
<evidence type="ECO:0000259" key="8">
    <source>
        <dbReference type="PROSITE" id="PS51088"/>
    </source>
</evidence>
<feature type="domain" description="TEA" evidence="8">
    <location>
        <begin position="588"/>
        <end position="664"/>
    </location>
</feature>
<gene>
    <name evidence="9" type="primary">LOC100466223</name>
</gene>
<dbReference type="PROSITE" id="PS00554">
    <property type="entry name" value="TEA_1"/>
    <property type="match status" value="1"/>
</dbReference>
<feature type="region of interest" description="Disordered" evidence="7">
    <location>
        <begin position="544"/>
        <end position="591"/>
    </location>
</feature>
<dbReference type="InterPro" id="IPR000007">
    <property type="entry name" value="Tubby_C"/>
</dbReference>
<feature type="compositionally biased region" description="Basic and acidic residues" evidence="7">
    <location>
        <begin position="289"/>
        <end position="303"/>
    </location>
</feature>
<feature type="compositionally biased region" description="Basic and acidic residues" evidence="7">
    <location>
        <begin position="103"/>
        <end position="115"/>
    </location>
</feature>
<feature type="DNA-binding region" description="TEA" evidence="6">
    <location>
        <begin position="588"/>
        <end position="664"/>
    </location>
</feature>
<dbReference type="Pfam" id="PF17725">
    <property type="entry name" value="YBD"/>
    <property type="match status" value="1"/>
</dbReference>
<feature type="compositionally biased region" description="Polar residues" evidence="7">
    <location>
        <begin position="557"/>
        <end position="572"/>
    </location>
</feature>
<dbReference type="PRINTS" id="PR01573">
    <property type="entry name" value="SUPERTUBBY"/>
</dbReference>
<dbReference type="Gene3D" id="6.10.20.40">
    <property type="entry name" value="TEA/ATTS domain"/>
    <property type="match status" value="1"/>
</dbReference>
<dbReference type="GO" id="GO:0000981">
    <property type="term" value="F:DNA-binding transcription factor activity, RNA polymerase II-specific"/>
    <property type="evidence" value="ECO:0007669"/>
    <property type="project" value="TreeGrafter"/>
</dbReference>
<reference evidence="9" key="3">
    <citation type="submission" date="2025-09" db="UniProtKB">
        <authorList>
            <consortium name="Ensembl"/>
        </authorList>
    </citation>
    <scope>IDENTIFICATION</scope>
</reference>
<evidence type="ECO:0000256" key="5">
    <source>
        <dbReference type="ARBA" id="ARBA00023242"/>
    </source>
</evidence>
<dbReference type="GO" id="GO:0045944">
    <property type="term" value="P:positive regulation of transcription by RNA polymerase II"/>
    <property type="evidence" value="ECO:0007669"/>
    <property type="project" value="InterPro"/>
</dbReference>
<dbReference type="PANTHER" id="PTHR11834">
    <property type="entry name" value="TRANSCRIPTIONAL ENHANCER FACTOR TEF RELATED"/>
    <property type="match status" value="1"/>
</dbReference>
<dbReference type="GO" id="GO:0035329">
    <property type="term" value="P:hippo signaling"/>
    <property type="evidence" value="ECO:0007669"/>
    <property type="project" value="InterPro"/>
</dbReference>
<dbReference type="PIRSF" id="PIRSF002603">
    <property type="entry name" value="TEF"/>
    <property type="match status" value="1"/>
</dbReference>
<organism evidence="9 10">
    <name type="scientific">Ailuropoda melanoleuca</name>
    <name type="common">Giant panda</name>
    <dbReference type="NCBI Taxonomy" id="9646"/>
    <lineage>
        <taxon>Eukaryota</taxon>
        <taxon>Metazoa</taxon>
        <taxon>Chordata</taxon>
        <taxon>Craniata</taxon>
        <taxon>Vertebrata</taxon>
        <taxon>Euteleostomi</taxon>
        <taxon>Mammalia</taxon>
        <taxon>Eutheria</taxon>
        <taxon>Laurasiatheria</taxon>
        <taxon>Carnivora</taxon>
        <taxon>Caniformia</taxon>
        <taxon>Ursidae</taxon>
        <taxon>Ailuropoda</taxon>
    </lineage>
</organism>
<dbReference type="Pfam" id="PF01167">
    <property type="entry name" value="Tub"/>
    <property type="match status" value="1"/>
</dbReference>
<dbReference type="GO" id="GO:0000978">
    <property type="term" value="F:RNA polymerase II cis-regulatory region sequence-specific DNA binding"/>
    <property type="evidence" value="ECO:0007669"/>
    <property type="project" value="TreeGrafter"/>
</dbReference>
<dbReference type="AlphaFoldDB" id="A0A7N5P6S8"/>
<comment type="subcellular location">
    <subcellularLocation>
        <location evidence="1">Nucleus</location>
    </subcellularLocation>
</comment>
<evidence type="ECO:0000256" key="3">
    <source>
        <dbReference type="ARBA" id="ARBA00023125"/>
    </source>
</evidence>
<dbReference type="GO" id="GO:0005667">
    <property type="term" value="C:transcription regulator complex"/>
    <property type="evidence" value="ECO:0007669"/>
    <property type="project" value="TreeGrafter"/>
</dbReference>
<dbReference type="InterPro" id="IPR041086">
    <property type="entry name" value="YBD"/>
</dbReference>
<feature type="compositionally biased region" description="Acidic residues" evidence="7">
    <location>
        <begin position="252"/>
        <end position="262"/>
    </location>
</feature>
<dbReference type="Gene3D" id="3.20.90.10">
    <property type="entry name" value="Tubby Protein, Chain A"/>
    <property type="match status" value="1"/>
</dbReference>
<evidence type="ECO:0000256" key="1">
    <source>
        <dbReference type="ARBA" id="ARBA00004123"/>
    </source>
</evidence>
<evidence type="ECO:0000256" key="6">
    <source>
        <dbReference type="PROSITE-ProRule" id="PRU00505"/>
    </source>
</evidence>
<name>A0A7N5P6S8_AILME</name>
<dbReference type="PRINTS" id="PR00065">
    <property type="entry name" value="TEADOMAIN"/>
</dbReference>
<sequence>MPLQDDTLREVWASDSGHEEEGQSPEVQRRPKQGSAKGQKLRKKRTEAPESPCPKGAKPRRPGGGRGAEPGGAPQAVRRGKPGEELASQPPEARPPHTVYAKFLRDPEAKRDPRETFLVARAPDAVDEDEEAEEEEKKEKIPLPPKKPPREKTSAGIKERRAKAQGQKGDTGSPVPPAKPLRIKKKEAPAGEGPKLRKTKKKGSGEADEDPSGSPARVRKKTPAAMFLVGEEGPTEKAPKKKGTSKGPEEERKEDEEEEEEVAAVVTKNSNQKGKAKGKGKKQTQQTSRPREAHTAATRRDTHALYQRGRTHRQIVFADCKEERAPSPPVEVDEPQEFVLRPAPQGRTVRCRLTRDKKGMDRGLYPSYFLHLDTEKKVFLLAGRKRKRSKTANYLISSDPTNLSRGGENFIGKLRSNLLGNRFTVFDNGQNPHRAGGSTDVGSLRQELAAVIYETNVLGFRGPRRMTVIIPGMNTDNERVPIRPRNASDGLLVRWQNKTLESLIELHNKPPVWNEDSGSYTLNFQGRVTQASVKNFQIVHADDRSGCPAGSGPEPRATSTIASNSWNASSSPGEAREDGPEGLDKGLDNDAEGVWSPDIEQSFQEALAIYPPCGRRKIILSDEGKMYGRNELIARYIKLRTGKTRTRKQVSSHIQVLARKKVREYQVGIKVSSHLQVLARRKSREIQSKLKAMNLDQVSKDKALQSMASMSSAQIVSASVLQNKFSPPSPLPQAVFSTSSRFWSSPPLLGQQPGPSQDIKPFAQPAYPIQPPLPPALSSYEPLTPLPPAAASVPVWQDRTIASSRLRLLEYSAFMEVQRDPDTYSKHLFVHIGQTNPAFSDPPLEAVDVRQIYDKFPEKKGGLKELYEKGPPNAFFLVKFWADLNSTIQEGPGAFYGVSSQYSSADSMTISVSTKVCSFGKQVVEKVETEYARLENGRFVYRIHRSPMCEYMINFIHKLKHLPEKYMMNSVLENFTILQVVTSRDSQETLLVIAFVFEVSTSEHGAQHHVYKLVKD</sequence>